<evidence type="ECO:0000313" key="1">
    <source>
        <dbReference type="EMBL" id="HIX77534.1"/>
    </source>
</evidence>
<dbReference type="Pfam" id="PF13189">
    <property type="entry name" value="Cytidylate_kin2"/>
    <property type="match status" value="1"/>
</dbReference>
<dbReference type="GO" id="GO:0016301">
    <property type="term" value="F:kinase activity"/>
    <property type="evidence" value="ECO:0007669"/>
    <property type="project" value="UniProtKB-KW"/>
</dbReference>
<protein>
    <submittedName>
        <fullName evidence="1">Cytidylate kinase-like family protein</fullName>
    </submittedName>
</protein>
<reference evidence="1" key="1">
    <citation type="journal article" date="2021" name="PeerJ">
        <title>Extensive microbial diversity within the chicken gut microbiome revealed by metagenomics and culture.</title>
        <authorList>
            <person name="Gilroy R."/>
            <person name="Ravi A."/>
            <person name="Getino M."/>
            <person name="Pursley I."/>
            <person name="Horton D.L."/>
            <person name="Alikhan N.F."/>
            <person name="Baker D."/>
            <person name="Gharbi K."/>
            <person name="Hall N."/>
            <person name="Watson M."/>
            <person name="Adriaenssens E.M."/>
            <person name="Foster-Nyarko E."/>
            <person name="Jarju S."/>
            <person name="Secka A."/>
            <person name="Antonio M."/>
            <person name="Oren A."/>
            <person name="Chaudhuri R.R."/>
            <person name="La Ragione R."/>
            <person name="Hildebrand F."/>
            <person name="Pallen M.J."/>
        </authorList>
    </citation>
    <scope>NUCLEOTIDE SEQUENCE</scope>
    <source>
        <strain evidence="1">CHK183-1962</strain>
    </source>
</reference>
<keyword evidence="1" id="KW-0418">Kinase</keyword>
<reference evidence="1" key="2">
    <citation type="submission" date="2021-04" db="EMBL/GenBank/DDBJ databases">
        <authorList>
            <person name="Gilroy R."/>
        </authorList>
    </citation>
    <scope>NUCLEOTIDE SEQUENCE</scope>
    <source>
        <strain evidence="1">CHK183-1962</strain>
    </source>
</reference>
<organism evidence="1 2">
    <name type="scientific">Candidatus Fusicatenibacter merdavium</name>
    <dbReference type="NCBI Taxonomy" id="2838600"/>
    <lineage>
        <taxon>Bacteria</taxon>
        <taxon>Bacillati</taxon>
        <taxon>Bacillota</taxon>
        <taxon>Clostridia</taxon>
        <taxon>Lachnospirales</taxon>
        <taxon>Lachnospiraceae</taxon>
        <taxon>Fusicatenibacter</taxon>
    </lineage>
</organism>
<dbReference type="InterPro" id="IPR027417">
    <property type="entry name" value="P-loop_NTPase"/>
</dbReference>
<proteinExistence type="predicted"/>
<dbReference type="EMBL" id="DXEK01000137">
    <property type="protein sequence ID" value="HIX77534.1"/>
    <property type="molecule type" value="Genomic_DNA"/>
</dbReference>
<dbReference type="SUPFAM" id="SSF52540">
    <property type="entry name" value="P-loop containing nucleoside triphosphate hydrolases"/>
    <property type="match status" value="1"/>
</dbReference>
<dbReference type="Proteomes" id="UP000886890">
    <property type="component" value="Unassembled WGS sequence"/>
</dbReference>
<accession>A0A9D2BJI0</accession>
<evidence type="ECO:0000313" key="2">
    <source>
        <dbReference type="Proteomes" id="UP000886890"/>
    </source>
</evidence>
<keyword evidence="1" id="KW-0808">Transferase</keyword>
<sequence>MGKAIASTVISYDAELLEKIAEESGFVKEYVEEHGEESVGKGWIFQVFSARDYQGHSYRDDLWAVQRKIILELAEKEPCVIVGRCADYILRDREDCLRVFVHADPALRAKRIVEHYGERSDSPEKRIRDKDKRRITYYQFYTNLKWGDVHNYHITLDSGQLGTDRCVDILTGLYHS</sequence>
<comment type="caution">
    <text evidence="1">The sequence shown here is derived from an EMBL/GenBank/DDBJ whole genome shotgun (WGS) entry which is preliminary data.</text>
</comment>
<dbReference type="Gene3D" id="3.40.50.300">
    <property type="entry name" value="P-loop containing nucleotide triphosphate hydrolases"/>
    <property type="match status" value="1"/>
</dbReference>
<gene>
    <name evidence="1" type="ORF">H9734_08085</name>
</gene>
<dbReference type="AlphaFoldDB" id="A0A9D2BJI0"/>
<name>A0A9D2BJI0_9FIRM</name>